<reference evidence="1 2" key="1">
    <citation type="journal article" date="2021" name="Commun. Biol.">
        <title>The genome of Shorea leprosula (Dipterocarpaceae) highlights the ecological relevance of drought in aseasonal tropical rainforests.</title>
        <authorList>
            <person name="Ng K.K.S."/>
            <person name="Kobayashi M.J."/>
            <person name="Fawcett J.A."/>
            <person name="Hatakeyama M."/>
            <person name="Paape T."/>
            <person name="Ng C.H."/>
            <person name="Ang C.C."/>
            <person name="Tnah L.H."/>
            <person name="Lee C.T."/>
            <person name="Nishiyama T."/>
            <person name="Sese J."/>
            <person name="O'Brien M.J."/>
            <person name="Copetti D."/>
            <person name="Mohd Noor M.I."/>
            <person name="Ong R.C."/>
            <person name="Putra M."/>
            <person name="Sireger I.Z."/>
            <person name="Indrioko S."/>
            <person name="Kosugi Y."/>
            <person name="Izuno A."/>
            <person name="Isagi Y."/>
            <person name="Lee S.L."/>
            <person name="Shimizu K.K."/>
        </authorList>
    </citation>
    <scope>NUCLEOTIDE SEQUENCE [LARGE SCALE GENOMIC DNA]</scope>
    <source>
        <strain evidence="1">214</strain>
    </source>
</reference>
<organism evidence="1 2">
    <name type="scientific">Rubroshorea leprosula</name>
    <dbReference type="NCBI Taxonomy" id="152421"/>
    <lineage>
        <taxon>Eukaryota</taxon>
        <taxon>Viridiplantae</taxon>
        <taxon>Streptophyta</taxon>
        <taxon>Embryophyta</taxon>
        <taxon>Tracheophyta</taxon>
        <taxon>Spermatophyta</taxon>
        <taxon>Magnoliopsida</taxon>
        <taxon>eudicotyledons</taxon>
        <taxon>Gunneridae</taxon>
        <taxon>Pentapetalae</taxon>
        <taxon>rosids</taxon>
        <taxon>malvids</taxon>
        <taxon>Malvales</taxon>
        <taxon>Dipterocarpaceae</taxon>
        <taxon>Rubroshorea</taxon>
    </lineage>
</organism>
<evidence type="ECO:0000313" key="1">
    <source>
        <dbReference type="EMBL" id="GKV33103.1"/>
    </source>
</evidence>
<dbReference type="EMBL" id="BPVZ01000099">
    <property type="protein sequence ID" value="GKV33103.1"/>
    <property type="molecule type" value="Genomic_DNA"/>
</dbReference>
<sequence>MRTFELASGLKINYGKSQIVVVEAEEGWIEKMAYKLSCKVGELPMKYLGIPIGGNHRKLAMWQPLVDSFKRKLASWKGRHLSLAGRVTLINSMLSSLPVFLMSVYLIPKDGRRVGSVWWRDARALNMGDGMNVGWLSEGFRIKVREGKRVSFWWDEWCEEGCLANKFPRLYLRSTGKEKECYQMGNTQSGTWKWNLSWRRILFQWEEEDAKELYKMKEEVKIYPGCLDEWEWRHSKDGLYSTSIVIPTKLNLFKRGVIKDMGYGKCTLCEVENEDINQLFLNCNVARWLWVACAKWWAITIKLDKDCRKTFERFGTWTKHPSIKEGWDSIWNTLVWFVWLARNQKIFQDSEANRGSNFMPYY</sequence>
<evidence type="ECO:0000313" key="2">
    <source>
        <dbReference type="Proteomes" id="UP001054252"/>
    </source>
</evidence>
<dbReference type="PANTHER" id="PTHR33116">
    <property type="entry name" value="REVERSE TRANSCRIPTASE ZINC-BINDING DOMAIN-CONTAINING PROTEIN-RELATED-RELATED"/>
    <property type="match status" value="1"/>
</dbReference>
<gene>
    <name evidence="1" type="ORF">SLEP1_g41647</name>
</gene>
<protein>
    <recommendedName>
        <fullName evidence="3">Reverse transcriptase zinc-binding domain-containing protein</fullName>
    </recommendedName>
</protein>
<proteinExistence type="predicted"/>
<accession>A0AAV5L772</accession>
<dbReference type="Proteomes" id="UP001054252">
    <property type="component" value="Unassembled WGS sequence"/>
</dbReference>
<evidence type="ECO:0008006" key="3">
    <source>
        <dbReference type="Google" id="ProtNLM"/>
    </source>
</evidence>
<comment type="caution">
    <text evidence="1">The sequence shown here is derived from an EMBL/GenBank/DDBJ whole genome shotgun (WGS) entry which is preliminary data.</text>
</comment>
<keyword evidence="2" id="KW-1185">Reference proteome</keyword>
<dbReference type="PANTHER" id="PTHR33116:SF78">
    <property type="entry name" value="OS12G0587133 PROTEIN"/>
    <property type="match status" value="1"/>
</dbReference>
<name>A0AAV5L772_9ROSI</name>
<dbReference type="AlphaFoldDB" id="A0AAV5L772"/>